<dbReference type="OrthoDB" id="4348522at2759"/>
<dbReference type="EMBL" id="VUJU01005055">
    <property type="protein sequence ID" value="KAF0752438.1"/>
    <property type="molecule type" value="Genomic_DNA"/>
</dbReference>
<feature type="transmembrane region" description="Helical" evidence="5">
    <location>
        <begin position="44"/>
        <end position="66"/>
    </location>
</feature>
<evidence type="ECO:0000256" key="1">
    <source>
        <dbReference type="ARBA" id="ARBA00004141"/>
    </source>
</evidence>
<dbReference type="GO" id="GO:0016020">
    <property type="term" value="C:membrane"/>
    <property type="evidence" value="ECO:0007669"/>
    <property type="project" value="UniProtKB-SubCell"/>
</dbReference>
<dbReference type="InterPro" id="IPR025754">
    <property type="entry name" value="TRC8_N_dom"/>
</dbReference>
<evidence type="ECO:0000256" key="2">
    <source>
        <dbReference type="ARBA" id="ARBA00022692"/>
    </source>
</evidence>
<accession>A0A6G0YAT3</accession>
<protein>
    <submittedName>
        <fullName evidence="7">Protein TRC8</fullName>
    </submittedName>
</protein>
<evidence type="ECO:0000259" key="6">
    <source>
        <dbReference type="Pfam" id="PF13705"/>
    </source>
</evidence>
<feature type="domain" description="TRC8-like N-terminal" evidence="6">
    <location>
        <begin position="6"/>
        <end position="105"/>
    </location>
</feature>
<evidence type="ECO:0000256" key="4">
    <source>
        <dbReference type="ARBA" id="ARBA00023136"/>
    </source>
</evidence>
<comment type="subcellular location">
    <subcellularLocation>
        <location evidence="1">Membrane</location>
        <topology evidence="1">Multi-pass membrane protein</topology>
    </subcellularLocation>
</comment>
<keyword evidence="4 5" id="KW-0472">Membrane</keyword>
<evidence type="ECO:0000313" key="7">
    <source>
        <dbReference type="EMBL" id="KAF0752438.1"/>
    </source>
</evidence>
<evidence type="ECO:0000256" key="3">
    <source>
        <dbReference type="ARBA" id="ARBA00022989"/>
    </source>
</evidence>
<reference evidence="7 8" key="1">
    <citation type="submission" date="2019-08" db="EMBL/GenBank/DDBJ databases">
        <title>Whole genome of Aphis craccivora.</title>
        <authorList>
            <person name="Voronova N.V."/>
            <person name="Shulinski R.S."/>
            <person name="Bandarenka Y.V."/>
            <person name="Zhorov D.G."/>
            <person name="Warner D."/>
        </authorList>
    </citation>
    <scope>NUCLEOTIDE SEQUENCE [LARGE SCALE GENOMIC DNA]</scope>
    <source>
        <strain evidence="7">180601</strain>
        <tissue evidence="7">Whole Body</tissue>
    </source>
</reference>
<evidence type="ECO:0000256" key="5">
    <source>
        <dbReference type="SAM" id="Phobius"/>
    </source>
</evidence>
<keyword evidence="8" id="KW-1185">Reference proteome</keyword>
<keyword evidence="2 5" id="KW-0812">Transmembrane</keyword>
<dbReference type="Pfam" id="PF13705">
    <property type="entry name" value="TRC8_N"/>
    <property type="match status" value="1"/>
</dbReference>
<evidence type="ECO:0000313" key="8">
    <source>
        <dbReference type="Proteomes" id="UP000478052"/>
    </source>
</evidence>
<proteinExistence type="predicted"/>
<dbReference type="AlphaFoldDB" id="A0A6G0YAT3"/>
<comment type="caution">
    <text evidence="7">The sequence shown here is derived from an EMBL/GenBank/DDBJ whole genome shotgun (WGS) entry which is preliminary data.</text>
</comment>
<feature type="transmembrane region" description="Helical" evidence="5">
    <location>
        <begin position="78"/>
        <end position="98"/>
    </location>
</feature>
<keyword evidence="3 5" id="KW-1133">Transmembrane helix</keyword>
<name>A0A6G0YAT3_APHCR</name>
<organism evidence="7 8">
    <name type="scientific">Aphis craccivora</name>
    <name type="common">Cowpea aphid</name>
    <dbReference type="NCBI Taxonomy" id="307492"/>
    <lineage>
        <taxon>Eukaryota</taxon>
        <taxon>Metazoa</taxon>
        <taxon>Ecdysozoa</taxon>
        <taxon>Arthropoda</taxon>
        <taxon>Hexapoda</taxon>
        <taxon>Insecta</taxon>
        <taxon>Pterygota</taxon>
        <taxon>Neoptera</taxon>
        <taxon>Paraneoptera</taxon>
        <taxon>Hemiptera</taxon>
        <taxon>Sternorrhyncha</taxon>
        <taxon>Aphidomorpha</taxon>
        <taxon>Aphidoidea</taxon>
        <taxon>Aphididae</taxon>
        <taxon>Aphidini</taxon>
        <taxon>Aphis</taxon>
        <taxon>Aphis</taxon>
    </lineage>
</organism>
<sequence length="111" mass="13122">MRLCDFLRVPALFIMDQIFKISFGFEDIDFTIIKSNNTFENDDFIQYFMLVLPFIIKIIVSCLIFCSSFCLFVLPTRYLYLVYLHSVSVCVVFFSYWANTLILNLLHGMQI</sequence>
<gene>
    <name evidence="7" type="ORF">FWK35_00015214</name>
</gene>
<dbReference type="Proteomes" id="UP000478052">
    <property type="component" value="Unassembled WGS sequence"/>
</dbReference>